<keyword evidence="2 10" id="KW-0728">SH3 domain</keyword>
<evidence type="ECO:0000313" key="15">
    <source>
        <dbReference type="Proteomes" id="UP000770661"/>
    </source>
</evidence>
<keyword evidence="7 9" id="KW-0727">SH2 domain</keyword>
<dbReference type="InterPro" id="IPR000980">
    <property type="entry name" value="SH2"/>
</dbReference>
<evidence type="ECO:0000259" key="13">
    <source>
        <dbReference type="PROSITE" id="PS50002"/>
    </source>
</evidence>
<dbReference type="Gene3D" id="2.30.30.40">
    <property type="entry name" value="SH3 Domains"/>
    <property type="match status" value="1"/>
</dbReference>
<feature type="compositionally biased region" description="Polar residues" evidence="11">
    <location>
        <begin position="65"/>
        <end position="80"/>
    </location>
</feature>
<dbReference type="PROSITE" id="PS50002">
    <property type="entry name" value="SH3"/>
    <property type="match status" value="1"/>
</dbReference>
<evidence type="ECO:0000313" key="14">
    <source>
        <dbReference type="EMBL" id="KAG0728683.1"/>
    </source>
</evidence>
<dbReference type="InterPro" id="IPR001452">
    <property type="entry name" value="SH3_domain"/>
</dbReference>
<feature type="domain" description="SH3" evidence="13">
    <location>
        <begin position="89"/>
        <end position="150"/>
    </location>
</feature>
<evidence type="ECO:0000256" key="11">
    <source>
        <dbReference type="SAM" id="MobiDB-lite"/>
    </source>
</evidence>
<dbReference type="PRINTS" id="PR00452">
    <property type="entry name" value="SH3DOMAIN"/>
</dbReference>
<dbReference type="InterPro" id="IPR043539">
    <property type="entry name" value="Grb2-like"/>
</dbReference>
<accession>A0A8J4YKQ9</accession>
<dbReference type="Pfam" id="PF00017">
    <property type="entry name" value="SH2"/>
    <property type="match status" value="1"/>
</dbReference>
<gene>
    <name evidence="14" type="primary">Src42A_0</name>
    <name evidence="14" type="ORF">GWK47_031972</name>
</gene>
<feature type="region of interest" description="Disordered" evidence="11">
    <location>
        <begin position="12"/>
        <end position="84"/>
    </location>
</feature>
<dbReference type="PRINTS" id="PR00401">
    <property type="entry name" value="SH2DOMAIN"/>
</dbReference>
<dbReference type="SMART" id="SM00252">
    <property type="entry name" value="SH2"/>
    <property type="match status" value="1"/>
</dbReference>
<dbReference type="GO" id="GO:0048468">
    <property type="term" value="P:cell development"/>
    <property type="evidence" value="ECO:0007669"/>
    <property type="project" value="UniProtKB-ARBA"/>
</dbReference>
<evidence type="ECO:0000259" key="12">
    <source>
        <dbReference type="PROSITE" id="PS50001"/>
    </source>
</evidence>
<proteinExistence type="predicted"/>
<dbReference type="SMART" id="SM00326">
    <property type="entry name" value="SH3"/>
    <property type="match status" value="1"/>
</dbReference>
<dbReference type="GO" id="GO:0004715">
    <property type="term" value="F:non-membrane spanning protein tyrosine kinase activity"/>
    <property type="evidence" value="ECO:0007669"/>
    <property type="project" value="UniProtKB-EC"/>
</dbReference>
<evidence type="ECO:0000256" key="1">
    <source>
        <dbReference type="ARBA" id="ARBA00011903"/>
    </source>
</evidence>
<evidence type="ECO:0000256" key="5">
    <source>
        <dbReference type="ARBA" id="ARBA00022777"/>
    </source>
</evidence>
<dbReference type="Proteomes" id="UP000770661">
    <property type="component" value="Unassembled WGS sequence"/>
</dbReference>
<name>A0A8J4YKQ9_CHIOP</name>
<keyword evidence="6" id="KW-0067">ATP-binding</keyword>
<dbReference type="AlphaFoldDB" id="A0A8J4YKQ9"/>
<dbReference type="Gene3D" id="3.30.505.10">
    <property type="entry name" value="SH2 domain"/>
    <property type="match status" value="1"/>
</dbReference>
<dbReference type="SUPFAM" id="SSF50044">
    <property type="entry name" value="SH3-domain"/>
    <property type="match status" value="1"/>
</dbReference>
<dbReference type="Pfam" id="PF00018">
    <property type="entry name" value="SH3_1"/>
    <property type="match status" value="1"/>
</dbReference>
<dbReference type="FunFam" id="3.30.505.10:FF:000044">
    <property type="entry name" value="Tyrosine-protein kinase"/>
    <property type="match status" value="1"/>
</dbReference>
<comment type="caution">
    <text evidence="14">The sequence shown here is derived from an EMBL/GenBank/DDBJ whole genome shotgun (WGS) entry which is preliminary data.</text>
</comment>
<dbReference type="SUPFAM" id="SSF55550">
    <property type="entry name" value="SH2 domain"/>
    <property type="match status" value="1"/>
</dbReference>
<evidence type="ECO:0000256" key="8">
    <source>
        <dbReference type="ARBA" id="ARBA00023137"/>
    </source>
</evidence>
<keyword evidence="8" id="KW-0829">Tyrosine-protein kinase</keyword>
<evidence type="ECO:0000256" key="3">
    <source>
        <dbReference type="ARBA" id="ARBA00022679"/>
    </source>
</evidence>
<dbReference type="EC" id="2.7.10.2" evidence="1"/>
<feature type="domain" description="SH2" evidence="12">
    <location>
        <begin position="156"/>
        <end position="248"/>
    </location>
</feature>
<dbReference type="EMBL" id="JACEEZ010001912">
    <property type="protein sequence ID" value="KAG0728683.1"/>
    <property type="molecule type" value="Genomic_DNA"/>
</dbReference>
<keyword evidence="4" id="KW-0547">Nucleotide-binding</keyword>
<evidence type="ECO:0000256" key="4">
    <source>
        <dbReference type="ARBA" id="ARBA00022741"/>
    </source>
</evidence>
<dbReference type="InterPro" id="IPR036028">
    <property type="entry name" value="SH3-like_dom_sf"/>
</dbReference>
<dbReference type="PANTHER" id="PTHR46037">
    <property type="entry name" value="PROTEIN ENHANCER OF SEVENLESS 2B"/>
    <property type="match status" value="1"/>
</dbReference>
<keyword evidence="5 14" id="KW-0418">Kinase</keyword>
<evidence type="ECO:0000256" key="6">
    <source>
        <dbReference type="ARBA" id="ARBA00022840"/>
    </source>
</evidence>
<dbReference type="PROSITE" id="PS50001">
    <property type="entry name" value="SH2"/>
    <property type="match status" value="1"/>
</dbReference>
<dbReference type="OrthoDB" id="28230at2759"/>
<dbReference type="InterPro" id="IPR036860">
    <property type="entry name" value="SH2_dom_sf"/>
</dbReference>
<keyword evidence="3" id="KW-0808">Transferase</keyword>
<sequence length="291" mass="33115">MALSWLWRKLKGDEDQIPPSHRRPSHVGRTQSMPAEAPWSRSASVVSETHGLATLPSPAPGRPCTRQNSRSDSLSTQDTPWGTPCETLTVGQTVVALNDYVGRTDEDLSFRRGEPLEVVKETSEGWWYARSQVTGLSGYIPVSYIARLKSIEAEPWYFGDITRGQSERRLLASANDHGSFLIRNSESRKDEYSLSVRDMAKVQHYRIRPKDHGGFFIKRRDTFPSLHDLVDFYIRDAHGLCTRLNRPCVKVELMGSMWVFLGHSTLQEDFKWILVLIGVRTRVNENATRRG</sequence>
<evidence type="ECO:0000256" key="9">
    <source>
        <dbReference type="PROSITE-ProRule" id="PRU00191"/>
    </source>
</evidence>
<protein>
    <recommendedName>
        <fullName evidence="1">non-specific protein-tyrosine kinase</fullName>
        <ecNumber evidence="1">2.7.10.2</ecNumber>
    </recommendedName>
</protein>
<evidence type="ECO:0000256" key="7">
    <source>
        <dbReference type="ARBA" id="ARBA00022999"/>
    </source>
</evidence>
<reference evidence="14" key="1">
    <citation type="submission" date="2020-07" db="EMBL/GenBank/DDBJ databases">
        <title>The High-quality genome of the commercially important snow crab, Chionoecetes opilio.</title>
        <authorList>
            <person name="Jeong J.-H."/>
            <person name="Ryu S."/>
        </authorList>
    </citation>
    <scope>NUCLEOTIDE SEQUENCE</scope>
    <source>
        <strain evidence="14">MADBK_172401_WGS</strain>
        <tissue evidence="14">Digestive gland</tissue>
    </source>
</reference>
<dbReference type="CDD" id="cd11845">
    <property type="entry name" value="SH3_Src_like"/>
    <property type="match status" value="1"/>
</dbReference>
<evidence type="ECO:0000256" key="2">
    <source>
        <dbReference type="ARBA" id="ARBA00022443"/>
    </source>
</evidence>
<dbReference type="GO" id="GO:0005524">
    <property type="term" value="F:ATP binding"/>
    <property type="evidence" value="ECO:0007669"/>
    <property type="project" value="UniProtKB-KW"/>
</dbReference>
<keyword evidence="15" id="KW-1185">Reference proteome</keyword>
<organism evidence="14 15">
    <name type="scientific">Chionoecetes opilio</name>
    <name type="common">Atlantic snow crab</name>
    <name type="synonym">Cancer opilio</name>
    <dbReference type="NCBI Taxonomy" id="41210"/>
    <lineage>
        <taxon>Eukaryota</taxon>
        <taxon>Metazoa</taxon>
        <taxon>Ecdysozoa</taxon>
        <taxon>Arthropoda</taxon>
        <taxon>Crustacea</taxon>
        <taxon>Multicrustacea</taxon>
        <taxon>Malacostraca</taxon>
        <taxon>Eumalacostraca</taxon>
        <taxon>Eucarida</taxon>
        <taxon>Decapoda</taxon>
        <taxon>Pleocyemata</taxon>
        <taxon>Brachyura</taxon>
        <taxon>Eubrachyura</taxon>
        <taxon>Majoidea</taxon>
        <taxon>Majidae</taxon>
        <taxon>Chionoecetes</taxon>
    </lineage>
</organism>
<evidence type="ECO:0000256" key="10">
    <source>
        <dbReference type="PROSITE-ProRule" id="PRU00192"/>
    </source>
</evidence>